<protein>
    <recommendedName>
        <fullName evidence="7">FAD-binding domain-containing protein</fullName>
    </recommendedName>
</protein>
<reference evidence="8 9" key="1">
    <citation type="submission" date="2023-11" db="EMBL/GenBank/DDBJ databases">
        <title>An acidophilic fungus is an integral part of prey digestion in a carnivorous sundew plant.</title>
        <authorList>
            <person name="Tsai I.J."/>
        </authorList>
    </citation>
    <scope>NUCLEOTIDE SEQUENCE [LARGE SCALE GENOMIC DNA]</scope>
    <source>
        <strain evidence="8">169a</strain>
    </source>
</reference>
<name>A0AAQ3M0F2_9PEZI</name>
<feature type="domain" description="FAD-binding" evidence="7">
    <location>
        <begin position="4"/>
        <end position="176"/>
    </location>
</feature>
<evidence type="ECO:0000259" key="7">
    <source>
        <dbReference type="Pfam" id="PF01494"/>
    </source>
</evidence>
<dbReference type="GO" id="GO:0004497">
    <property type="term" value="F:monooxygenase activity"/>
    <property type="evidence" value="ECO:0007669"/>
    <property type="project" value="UniProtKB-KW"/>
</dbReference>
<dbReference type="AlphaFoldDB" id="A0AAQ3M0F2"/>
<feature type="region of interest" description="Disordered" evidence="6">
    <location>
        <begin position="92"/>
        <end position="111"/>
    </location>
</feature>
<keyword evidence="9" id="KW-1185">Reference proteome</keyword>
<evidence type="ECO:0000256" key="5">
    <source>
        <dbReference type="ARBA" id="ARBA00023033"/>
    </source>
</evidence>
<evidence type="ECO:0000313" key="9">
    <source>
        <dbReference type="Proteomes" id="UP001303373"/>
    </source>
</evidence>
<sequence length="421" mass="46196">MNQSVLIIGGGIGGLTLAHGLKKHGIPFHVFERDFTHDYRSQGYRIRVAREAVEALQYLLTDEYWGLFELINAETNVGSIVEIDATSAHVDDPTLGKSHATDSDHQPGPKPYTVDRTLFRGLLLRGLEGSITYGKTFLRYQSTKSGITAFFSDGSSADGTLLVGSDGKHSNVRKQAVPNHKILDVGAHCIYGKTPLTKGLEDAMQPAALERMNVIKDRSRDQILAMVLEPVRFTNREKLRGHGFSTPQDYVYWVMVAPPVLFGMLEDEMPHFTAEDAESLAIRLTEKWHPTVRPMVENQQPGGTQVLSITSCPSVLEPWTPNPSVTLLGDAIHLMGPNGSGAVTAIRDAGFLCGLLVEEGFGIETITKYEAVMRGYAGQTIRISEHALKLMAGQIRGHETHIGQVAMDLRRALGRLNSSNI</sequence>
<dbReference type="PRINTS" id="PR00420">
    <property type="entry name" value="RNGMNOXGNASE"/>
</dbReference>
<gene>
    <name evidence="8" type="ORF">R9X50_00215700</name>
</gene>
<dbReference type="InterPro" id="IPR036188">
    <property type="entry name" value="FAD/NAD-bd_sf"/>
</dbReference>
<keyword evidence="2" id="KW-0285">Flavoprotein</keyword>
<dbReference type="PANTHER" id="PTHR47178">
    <property type="entry name" value="MONOOXYGENASE, FAD-BINDING"/>
    <property type="match status" value="1"/>
</dbReference>
<evidence type="ECO:0000256" key="1">
    <source>
        <dbReference type="ARBA" id="ARBA00001974"/>
    </source>
</evidence>
<dbReference type="PANTHER" id="PTHR47178:SF5">
    <property type="entry name" value="FAD-BINDING DOMAIN-CONTAINING PROTEIN"/>
    <property type="match status" value="1"/>
</dbReference>
<evidence type="ECO:0000256" key="3">
    <source>
        <dbReference type="ARBA" id="ARBA00022827"/>
    </source>
</evidence>
<keyword evidence="3" id="KW-0274">FAD</keyword>
<dbReference type="EMBL" id="CP138582">
    <property type="protein sequence ID" value="WPG99343.1"/>
    <property type="molecule type" value="Genomic_DNA"/>
</dbReference>
<keyword evidence="4" id="KW-0560">Oxidoreductase</keyword>
<dbReference type="GO" id="GO:0071949">
    <property type="term" value="F:FAD binding"/>
    <property type="evidence" value="ECO:0007669"/>
    <property type="project" value="InterPro"/>
</dbReference>
<evidence type="ECO:0000313" key="8">
    <source>
        <dbReference type="EMBL" id="WPG99343.1"/>
    </source>
</evidence>
<keyword evidence="5" id="KW-0503">Monooxygenase</keyword>
<dbReference type="SUPFAM" id="SSF51905">
    <property type="entry name" value="FAD/NAD(P)-binding domain"/>
    <property type="match status" value="1"/>
</dbReference>
<comment type="cofactor">
    <cofactor evidence="1">
        <name>FAD</name>
        <dbReference type="ChEBI" id="CHEBI:57692"/>
    </cofactor>
</comment>
<feature type="compositionally biased region" description="Basic and acidic residues" evidence="6">
    <location>
        <begin position="92"/>
        <end position="107"/>
    </location>
</feature>
<evidence type="ECO:0000256" key="2">
    <source>
        <dbReference type="ARBA" id="ARBA00022630"/>
    </source>
</evidence>
<dbReference type="Pfam" id="PF01494">
    <property type="entry name" value="FAD_binding_3"/>
    <property type="match status" value="1"/>
</dbReference>
<evidence type="ECO:0000256" key="4">
    <source>
        <dbReference type="ARBA" id="ARBA00023002"/>
    </source>
</evidence>
<proteinExistence type="predicted"/>
<accession>A0AAQ3M0F2</accession>
<evidence type="ECO:0000256" key="6">
    <source>
        <dbReference type="SAM" id="MobiDB-lite"/>
    </source>
</evidence>
<organism evidence="8 9">
    <name type="scientific">Acrodontium crateriforme</name>
    <dbReference type="NCBI Taxonomy" id="150365"/>
    <lineage>
        <taxon>Eukaryota</taxon>
        <taxon>Fungi</taxon>
        <taxon>Dikarya</taxon>
        <taxon>Ascomycota</taxon>
        <taxon>Pezizomycotina</taxon>
        <taxon>Dothideomycetes</taxon>
        <taxon>Dothideomycetidae</taxon>
        <taxon>Mycosphaerellales</taxon>
        <taxon>Teratosphaeriaceae</taxon>
        <taxon>Acrodontium</taxon>
    </lineage>
</organism>
<dbReference type="InterPro" id="IPR002938">
    <property type="entry name" value="FAD-bd"/>
</dbReference>
<dbReference type="Gene3D" id="3.50.50.60">
    <property type="entry name" value="FAD/NAD(P)-binding domain"/>
    <property type="match status" value="1"/>
</dbReference>
<dbReference type="Proteomes" id="UP001303373">
    <property type="component" value="Chromosome 3"/>
</dbReference>